<sequence length="869" mass="96033">MSLADGKQADINLNLICAVSSEIALVIQEGQPVHTKVTYYWCNFCSFKSKAKQALLEHVLEHRFHCKYCPFQAFSRAAVIAHCYGEHDSFADTARTLRYCTFMPGIPSGDQVTGKRKCQDEQAAQPPAKQARLGDNITWAVTEPDNTNSILKSPKKESSPNENTPDQDSIAVSSSVDSAPCANGEVLPVISSVLSGDQAVSAAISGLEESVTSSTSSSGSSTVKPVPTGLCWNCGYCGFVTFSQNFLKVHLNREHPLKPHKYVAMLASSEEEISRIKASDTKHMSAAGLNSPTTANQVPASSLGIDNGKIKESTLRSTGKQQDTTDDNSRSAMLAELEKKIPASFKCGHCNRTVKQQEEIKSHLLQKHAGGVMYALDMKAVKLRQKRYVFFCLQNKCTFSTKDADAYLEHCDICMPWVGQKPANVEESLVKSLELTKNFIDKTARFTDIGKDSRTNQSEYGCQLCVYATNNNTKMKKHVLTNHPGTSTKIKCLRSAETTFVYFCSICLWETKHAHELERHTAEKHADQASNDPERSSSVESSASVISVSQESDSGEETEGVYETTGPVQAVNTYNGKVSKDQYDAALNEFIEFENERRSVYRPTRKAAMMCNLNMSKTVPPLYQCCYCPRLMFGVGLIKEHMRENHKTMALLAVDVNKLGKGSNSSQIAICPADTQCTFISSHVPNVISHAKIKHNMLAKHAELVKLAEVHSKVASNPSKPLKSPVSSNNSKDSYRCVYCSNFPPVHSKSVIKHHLLSEHRNEVFIYKFCAAGNPNPDEKHYMCADMSCEFTTKEEDSYLLHNLAHLKGQIHECSTCHWHSSQLEEARAHAGNHRPPANVLTLDLKLGPDGEVVRLVQGTQIKTEAPEL</sequence>
<reference evidence="8" key="2">
    <citation type="submission" date="2020-11" db="EMBL/GenBank/DDBJ databases">
        <authorList>
            <person name="McCartney M.A."/>
            <person name="Auch B."/>
            <person name="Kono T."/>
            <person name="Mallez S."/>
            <person name="Becker A."/>
            <person name="Gohl D.M."/>
            <person name="Silverstein K.A.T."/>
            <person name="Koren S."/>
            <person name="Bechman K.B."/>
            <person name="Herman A."/>
            <person name="Abrahante J.E."/>
            <person name="Garbe J."/>
        </authorList>
    </citation>
    <scope>NUCLEOTIDE SEQUENCE</scope>
    <source>
        <strain evidence="8">Duluth1</strain>
        <tissue evidence="8">Whole animal</tissue>
    </source>
</reference>
<feature type="domain" description="C2H2-type" evidence="7">
    <location>
        <begin position="345"/>
        <end position="370"/>
    </location>
</feature>
<feature type="region of interest" description="Disordered" evidence="6">
    <location>
        <begin position="144"/>
        <end position="175"/>
    </location>
</feature>
<evidence type="ECO:0000313" key="9">
    <source>
        <dbReference type="Proteomes" id="UP000828390"/>
    </source>
</evidence>
<name>A0A9D4HC72_DREPO</name>
<proteinExistence type="predicted"/>
<keyword evidence="1" id="KW-0479">Metal-binding</keyword>
<evidence type="ECO:0000256" key="1">
    <source>
        <dbReference type="ARBA" id="ARBA00022723"/>
    </source>
</evidence>
<feature type="compositionally biased region" description="Low complexity" evidence="6">
    <location>
        <begin position="538"/>
        <end position="552"/>
    </location>
</feature>
<feature type="compositionally biased region" description="Polar residues" evidence="6">
    <location>
        <begin position="288"/>
        <end position="300"/>
    </location>
</feature>
<comment type="caution">
    <text evidence="8">The sequence shown here is derived from an EMBL/GenBank/DDBJ whole genome shotgun (WGS) entry which is preliminary data.</text>
</comment>
<dbReference type="AlphaFoldDB" id="A0A9D4HC72"/>
<evidence type="ECO:0000256" key="5">
    <source>
        <dbReference type="PROSITE-ProRule" id="PRU00042"/>
    </source>
</evidence>
<dbReference type="Gene3D" id="3.30.160.60">
    <property type="entry name" value="Classic Zinc Finger"/>
    <property type="match status" value="1"/>
</dbReference>
<evidence type="ECO:0000313" key="8">
    <source>
        <dbReference type="EMBL" id="KAH3832062.1"/>
    </source>
</evidence>
<dbReference type="Proteomes" id="UP000828390">
    <property type="component" value="Unassembled WGS sequence"/>
</dbReference>
<dbReference type="PANTHER" id="PTHR24403">
    <property type="entry name" value="ZINC FINGER PROTEIN"/>
    <property type="match status" value="1"/>
</dbReference>
<feature type="compositionally biased region" description="Basic and acidic residues" evidence="6">
    <location>
        <begin position="520"/>
        <end position="537"/>
    </location>
</feature>
<keyword evidence="3 5" id="KW-0863">Zinc-finger</keyword>
<dbReference type="PROSITE" id="PS50157">
    <property type="entry name" value="ZINC_FINGER_C2H2_2"/>
    <property type="match status" value="1"/>
</dbReference>
<dbReference type="PROSITE" id="PS00028">
    <property type="entry name" value="ZINC_FINGER_C2H2_1"/>
    <property type="match status" value="2"/>
</dbReference>
<dbReference type="GO" id="GO:0005634">
    <property type="term" value="C:nucleus"/>
    <property type="evidence" value="ECO:0007669"/>
    <property type="project" value="TreeGrafter"/>
</dbReference>
<keyword evidence="2" id="KW-0677">Repeat</keyword>
<organism evidence="8 9">
    <name type="scientific">Dreissena polymorpha</name>
    <name type="common">Zebra mussel</name>
    <name type="synonym">Mytilus polymorpha</name>
    <dbReference type="NCBI Taxonomy" id="45954"/>
    <lineage>
        <taxon>Eukaryota</taxon>
        <taxon>Metazoa</taxon>
        <taxon>Spiralia</taxon>
        <taxon>Lophotrochozoa</taxon>
        <taxon>Mollusca</taxon>
        <taxon>Bivalvia</taxon>
        <taxon>Autobranchia</taxon>
        <taxon>Heteroconchia</taxon>
        <taxon>Euheterodonta</taxon>
        <taxon>Imparidentia</taxon>
        <taxon>Neoheterodontei</taxon>
        <taxon>Myida</taxon>
        <taxon>Dreissenoidea</taxon>
        <taxon>Dreissenidae</taxon>
        <taxon>Dreissena</taxon>
    </lineage>
</organism>
<dbReference type="SMART" id="SM00355">
    <property type="entry name" value="ZnF_C2H2"/>
    <property type="match status" value="11"/>
</dbReference>
<keyword evidence="4" id="KW-0862">Zinc</keyword>
<evidence type="ECO:0000256" key="4">
    <source>
        <dbReference type="ARBA" id="ARBA00022833"/>
    </source>
</evidence>
<feature type="region of interest" description="Disordered" evidence="6">
    <location>
        <begin position="520"/>
        <end position="562"/>
    </location>
</feature>
<dbReference type="InterPro" id="IPR050688">
    <property type="entry name" value="Zinc_finger/UBP_domain"/>
</dbReference>
<dbReference type="EMBL" id="JAIWYP010000004">
    <property type="protein sequence ID" value="KAH3832062.1"/>
    <property type="molecule type" value="Genomic_DNA"/>
</dbReference>
<reference evidence="8" key="1">
    <citation type="journal article" date="2019" name="bioRxiv">
        <title>The Genome of the Zebra Mussel, Dreissena polymorpha: A Resource for Invasive Species Research.</title>
        <authorList>
            <person name="McCartney M.A."/>
            <person name="Auch B."/>
            <person name="Kono T."/>
            <person name="Mallez S."/>
            <person name="Zhang Y."/>
            <person name="Obille A."/>
            <person name="Becker A."/>
            <person name="Abrahante J.E."/>
            <person name="Garbe J."/>
            <person name="Badalamenti J.P."/>
            <person name="Herman A."/>
            <person name="Mangelson H."/>
            <person name="Liachko I."/>
            <person name="Sullivan S."/>
            <person name="Sone E.D."/>
            <person name="Koren S."/>
            <person name="Silverstein K.A.T."/>
            <person name="Beckman K.B."/>
            <person name="Gohl D.M."/>
        </authorList>
    </citation>
    <scope>NUCLEOTIDE SEQUENCE</scope>
    <source>
        <strain evidence="8">Duluth1</strain>
        <tissue evidence="8">Whole animal</tissue>
    </source>
</reference>
<dbReference type="PANTHER" id="PTHR24403:SF67">
    <property type="entry name" value="FI01116P-RELATED"/>
    <property type="match status" value="1"/>
</dbReference>
<gene>
    <name evidence="8" type="ORF">DPMN_105338</name>
</gene>
<protein>
    <recommendedName>
        <fullName evidence="7">C2H2-type domain-containing protein</fullName>
    </recommendedName>
</protein>
<accession>A0A9D4HC72</accession>
<evidence type="ECO:0000256" key="6">
    <source>
        <dbReference type="SAM" id="MobiDB-lite"/>
    </source>
</evidence>
<dbReference type="GO" id="GO:0010468">
    <property type="term" value="P:regulation of gene expression"/>
    <property type="evidence" value="ECO:0007669"/>
    <property type="project" value="TreeGrafter"/>
</dbReference>
<keyword evidence="9" id="KW-1185">Reference proteome</keyword>
<dbReference type="InterPro" id="IPR013087">
    <property type="entry name" value="Znf_C2H2_type"/>
</dbReference>
<evidence type="ECO:0000256" key="2">
    <source>
        <dbReference type="ARBA" id="ARBA00022737"/>
    </source>
</evidence>
<dbReference type="GO" id="GO:0008270">
    <property type="term" value="F:zinc ion binding"/>
    <property type="evidence" value="ECO:0007669"/>
    <property type="project" value="UniProtKB-KW"/>
</dbReference>
<evidence type="ECO:0000259" key="7">
    <source>
        <dbReference type="PROSITE" id="PS50157"/>
    </source>
</evidence>
<feature type="region of interest" description="Disordered" evidence="6">
    <location>
        <begin position="286"/>
        <end position="329"/>
    </location>
</feature>
<evidence type="ECO:0000256" key="3">
    <source>
        <dbReference type="ARBA" id="ARBA00022771"/>
    </source>
</evidence>